<feature type="chain" id="PRO_5036029942" evidence="2">
    <location>
        <begin position="21"/>
        <end position="130"/>
    </location>
</feature>
<organism evidence="3">
    <name type="scientific">Photinus pyralis</name>
    <name type="common">Common eastern firefly</name>
    <name type="synonym">Lampyris pyralis</name>
    <dbReference type="NCBI Taxonomy" id="7054"/>
    <lineage>
        <taxon>Eukaryota</taxon>
        <taxon>Metazoa</taxon>
        <taxon>Ecdysozoa</taxon>
        <taxon>Arthropoda</taxon>
        <taxon>Hexapoda</taxon>
        <taxon>Insecta</taxon>
        <taxon>Pterygota</taxon>
        <taxon>Neoptera</taxon>
        <taxon>Endopterygota</taxon>
        <taxon>Coleoptera</taxon>
        <taxon>Polyphaga</taxon>
        <taxon>Elateriformia</taxon>
        <taxon>Elateroidea</taxon>
        <taxon>Lampyridae</taxon>
        <taxon>Lampyrinae</taxon>
        <taxon>Photinus</taxon>
    </lineage>
</organism>
<reference evidence="3" key="1">
    <citation type="journal article" date="2016" name="Sci. Rep.">
        <title>Molecular characterization of firefly nuptial gifts: a multi-omics approach sheds light on postcopulatory sexual selection.</title>
        <authorList>
            <person name="Al-Wathiqui N."/>
            <person name="Fallon T.R."/>
            <person name="South A."/>
            <person name="Weng J.K."/>
            <person name="Lewis S.M."/>
        </authorList>
    </citation>
    <scope>NUCLEOTIDE SEQUENCE</scope>
</reference>
<gene>
    <name evidence="4" type="ORF">PPYR_11350</name>
</gene>
<feature type="signal peptide" evidence="2">
    <location>
        <begin position="1"/>
        <end position="20"/>
    </location>
</feature>
<keyword evidence="1" id="KW-0812">Transmembrane</keyword>
<proteinExistence type="predicted"/>
<evidence type="ECO:0000256" key="2">
    <source>
        <dbReference type="SAM" id="SignalP"/>
    </source>
</evidence>
<evidence type="ECO:0000313" key="3">
    <source>
        <dbReference type="EMBL" id="JAV95471.1"/>
    </source>
</evidence>
<keyword evidence="1" id="KW-0472">Membrane</keyword>
<sequence length="130" mass="14488">MMFWCFLVVLVTASIEKVYLQTVSSGARELSAVRRSLDPTPRTVSAWSILNQVAMTDDSTEEVGRKRKKGKFKKKLKRFMLPLLLAYKMKFFTLIPILVGGLILLTASTGLAGFFFALFAASLGLKTGYK</sequence>
<keyword evidence="2" id="KW-0732">Signal</keyword>
<keyword evidence="1" id="KW-1133">Transmembrane helix</keyword>
<feature type="transmembrane region" description="Helical" evidence="1">
    <location>
        <begin position="111"/>
        <end position="129"/>
    </location>
</feature>
<evidence type="ECO:0000256" key="1">
    <source>
        <dbReference type="SAM" id="Phobius"/>
    </source>
</evidence>
<feature type="transmembrane region" description="Helical" evidence="1">
    <location>
        <begin position="81"/>
        <end position="105"/>
    </location>
</feature>
<protein>
    <submittedName>
        <fullName evidence="3">Uncharacterized protein</fullName>
    </submittedName>
</protein>
<reference evidence="4 5" key="2">
    <citation type="journal article" date="2018" name="Elife">
        <title>Firefly genomes illuminate parallel origins of bioluminescence in beetles.</title>
        <authorList>
            <person name="Fallon T.R."/>
            <person name="Lower S.E."/>
            <person name="Chang C.H."/>
            <person name="Bessho-Uehara M."/>
            <person name="Martin G.J."/>
            <person name="Bewick A.J."/>
            <person name="Behringer M."/>
            <person name="Debat H.J."/>
            <person name="Wong I."/>
            <person name="Day J.C."/>
            <person name="Suvorov A."/>
            <person name="Silva C.J."/>
            <person name="Stanger-Hall K.F."/>
            <person name="Hall D.W."/>
            <person name="Schmitz R.J."/>
            <person name="Nelson D.R."/>
            <person name="Lewis S.M."/>
            <person name="Shigenobu S."/>
            <person name="Bybee S.M."/>
            <person name="Larracuente A.M."/>
            <person name="Oba Y."/>
            <person name="Weng J.K."/>
        </authorList>
    </citation>
    <scope>NUCLEOTIDE SEQUENCE [LARGE SCALE GENOMIC DNA]</scope>
    <source>
        <strain evidence="4">1611_PpyrPB1</strain>
        <tissue evidence="4">Whole body</tissue>
    </source>
</reference>
<dbReference type="Pfam" id="PF07898">
    <property type="entry name" value="DUF1676"/>
    <property type="match status" value="1"/>
</dbReference>
<reference evidence="4" key="3">
    <citation type="submission" date="2019-08" db="EMBL/GenBank/DDBJ databases">
        <authorList>
            <consortium name="Photinus pyralis genome working group"/>
            <person name="Fallon T.R."/>
            <person name="Sander Lower S.E."/>
            <person name="Weng J.-K."/>
        </authorList>
    </citation>
    <scope>NUCLEOTIDE SEQUENCE</scope>
    <source>
        <strain evidence="4">1611_PpyrPB1</strain>
        <tissue evidence="4">Whole body</tissue>
    </source>
</reference>
<accession>A0A1Y1NC39</accession>
<dbReference type="AlphaFoldDB" id="A0A1Y1NC39"/>
<dbReference type="InParanoid" id="A0A1Y1NC39"/>
<dbReference type="EMBL" id="VVIM01000008">
    <property type="protein sequence ID" value="KAB0794511.1"/>
    <property type="molecule type" value="Genomic_DNA"/>
</dbReference>
<dbReference type="EMBL" id="GEZM01007027">
    <property type="protein sequence ID" value="JAV95471.1"/>
    <property type="molecule type" value="Transcribed_RNA"/>
</dbReference>
<keyword evidence="5" id="KW-1185">Reference proteome</keyword>
<name>A0A1Y1NC39_PHOPY</name>
<dbReference type="InterPro" id="IPR012464">
    <property type="entry name" value="DUF1676"/>
</dbReference>
<dbReference type="Proteomes" id="UP000327044">
    <property type="component" value="Unassembled WGS sequence"/>
</dbReference>
<evidence type="ECO:0000313" key="5">
    <source>
        <dbReference type="Proteomes" id="UP000327044"/>
    </source>
</evidence>
<evidence type="ECO:0000313" key="4">
    <source>
        <dbReference type="EMBL" id="KAB0794511.1"/>
    </source>
</evidence>